<dbReference type="CDD" id="cd20070">
    <property type="entry name" value="5TM_YidC_Alb3"/>
    <property type="match status" value="1"/>
</dbReference>
<dbReference type="PANTHER" id="PTHR12428">
    <property type="entry name" value="OXA1"/>
    <property type="match status" value="1"/>
</dbReference>
<dbReference type="InterPro" id="IPR028055">
    <property type="entry name" value="YidC/Oxa/ALB_C"/>
</dbReference>
<dbReference type="AlphaFoldDB" id="A0A518ICJ0"/>
<keyword evidence="6 13" id="KW-0812">Transmembrane</keyword>
<evidence type="ECO:0000256" key="1">
    <source>
        <dbReference type="ARBA" id="ARBA00004429"/>
    </source>
</evidence>
<dbReference type="InterPro" id="IPR038221">
    <property type="entry name" value="YidC_periplasmic_sf"/>
</dbReference>
<dbReference type="RefSeq" id="WP_145309570.1">
    <property type="nucleotide sequence ID" value="NZ_CP037452.1"/>
</dbReference>
<keyword evidence="18" id="KW-1185">Reference proteome</keyword>
<evidence type="ECO:0000256" key="3">
    <source>
        <dbReference type="ARBA" id="ARBA00015325"/>
    </source>
</evidence>
<comment type="caution">
    <text evidence="13">Lacks conserved residue(s) required for the propagation of feature annotation.</text>
</comment>
<dbReference type="EMBL" id="CP037452">
    <property type="protein sequence ID" value="QDV50807.1"/>
    <property type="molecule type" value="Genomic_DNA"/>
</dbReference>
<dbReference type="NCBIfam" id="TIGR03592">
    <property type="entry name" value="yidC_oxa1_cterm"/>
    <property type="match status" value="1"/>
</dbReference>
<evidence type="ECO:0000256" key="14">
    <source>
        <dbReference type="SAM" id="MobiDB-lite"/>
    </source>
</evidence>
<dbReference type="OrthoDB" id="9780552at2"/>
<feature type="transmembrane region" description="Helical" evidence="13">
    <location>
        <begin position="496"/>
        <end position="517"/>
    </location>
</feature>
<evidence type="ECO:0000256" key="12">
    <source>
        <dbReference type="ARBA" id="ARBA00033342"/>
    </source>
</evidence>
<dbReference type="PANTHER" id="PTHR12428:SF65">
    <property type="entry name" value="CYTOCHROME C OXIDASE ASSEMBLY PROTEIN COX18, MITOCHONDRIAL"/>
    <property type="match status" value="1"/>
</dbReference>
<evidence type="ECO:0000256" key="6">
    <source>
        <dbReference type="ARBA" id="ARBA00022692"/>
    </source>
</evidence>
<evidence type="ECO:0000256" key="5">
    <source>
        <dbReference type="ARBA" id="ARBA00022475"/>
    </source>
</evidence>
<keyword evidence="8 13" id="KW-1133">Transmembrane helix</keyword>
<feature type="compositionally biased region" description="Basic and acidic residues" evidence="14">
    <location>
        <begin position="54"/>
        <end position="66"/>
    </location>
</feature>
<dbReference type="GO" id="GO:0032977">
    <property type="term" value="F:membrane insertase activity"/>
    <property type="evidence" value="ECO:0007669"/>
    <property type="project" value="InterPro"/>
</dbReference>
<dbReference type="Pfam" id="PF02096">
    <property type="entry name" value="60KD_IMP"/>
    <property type="match status" value="1"/>
</dbReference>
<feature type="transmembrane region" description="Helical" evidence="13">
    <location>
        <begin position="587"/>
        <end position="612"/>
    </location>
</feature>
<evidence type="ECO:0000256" key="13">
    <source>
        <dbReference type="HAMAP-Rule" id="MF_01810"/>
    </source>
</evidence>
<feature type="compositionally biased region" description="Basic and acidic residues" evidence="14">
    <location>
        <begin position="647"/>
        <end position="666"/>
    </location>
</feature>
<evidence type="ECO:0000259" key="16">
    <source>
        <dbReference type="Pfam" id="PF14849"/>
    </source>
</evidence>
<dbReference type="InterPro" id="IPR001708">
    <property type="entry name" value="YidC/ALB3/OXA1/COX18"/>
</dbReference>
<feature type="domain" description="Membrane insertase YidC N-terminal" evidence="16">
    <location>
        <begin position="98"/>
        <end position="420"/>
    </location>
</feature>
<dbReference type="InterPro" id="IPR028053">
    <property type="entry name" value="Membr_insert_YidC_N"/>
</dbReference>
<protein>
    <recommendedName>
        <fullName evidence="3 13">Membrane protein insertase YidC</fullName>
    </recommendedName>
    <alternativeName>
        <fullName evidence="12 13">Foldase YidC</fullName>
    </alternativeName>
    <alternativeName>
        <fullName evidence="11 13">Membrane integrase YidC</fullName>
    </alternativeName>
    <alternativeName>
        <fullName evidence="13">Membrane protein YidC</fullName>
    </alternativeName>
</protein>
<proteinExistence type="inferred from homology"/>
<evidence type="ECO:0000256" key="9">
    <source>
        <dbReference type="ARBA" id="ARBA00023136"/>
    </source>
</evidence>
<keyword evidence="5 13" id="KW-1003">Cell membrane</keyword>
<comment type="similarity">
    <text evidence="2 13">Belongs to the OXA1/ALB3/YidC family. Type 1 subfamily.</text>
</comment>
<organism evidence="17 18">
    <name type="scientific">Gimesia fumaroli</name>
    <dbReference type="NCBI Taxonomy" id="2527976"/>
    <lineage>
        <taxon>Bacteria</taxon>
        <taxon>Pseudomonadati</taxon>
        <taxon>Planctomycetota</taxon>
        <taxon>Planctomycetia</taxon>
        <taxon>Planctomycetales</taxon>
        <taxon>Planctomycetaceae</taxon>
        <taxon>Gimesia</taxon>
    </lineage>
</organism>
<dbReference type="Proteomes" id="UP000318313">
    <property type="component" value="Chromosome"/>
</dbReference>
<gene>
    <name evidence="13 17" type="primary">yidC</name>
    <name evidence="17" type="ORF">Enr17x_28510</name>
</gene>
<accession>A0A518ICJ0</accession>
<evidence type="ECO:0000256" key="7">
    <source>
        <dbReference type="ARBA" id="ARBA00022927"/>
    </source>
</evidence>
<evidence type="ECO:0000256" key="11">
    <source>
        <dbReference type="ARBA" id="ARBA00033245"/>
    </source>
</evidence>
<keyword evidence="7 13" id="KW-0653">Protein transport</keyword>
<evidence type="ECO:0000313" key="17">
    <source>
        <dbReference type="EMBL" id="QDV50807.1"/>
    </source>
</evidence>
<sequence>MEQKRLLLFVTLSATVLFFWQLFVMPVIAPPKPVPQQVAQEAEAKDDDAPLVAKKPDEPKDAEIKPVEQPQVKQADLLKNPSKKIVLGSLDPESGYFMQASISTQGAAVIDAFLNDPLYRDLNNQKDPLKVLDEFDGGGKAKIRSLEVEIEQLDQKLAPLLTDTRRVNWKVLEQIKDPDNPKIIQSVRLGLTAPDGSIEVQKEFGLKKYPVPEDQDFREFRNKEQAGYLIHFDIKVINKSTEQQKLDYHLLGPVGIPLENADNTRKFRDVRIGFLQDDLSVDTETFYAADIIEAVQAKNVEKYTRAFQFAGVDVQYFAALLTPDGKNYEPKLVNGEMRSNYSASIEPVLIQQDLKNESQSRTTIQINSNEIELDAGGEIDHGYALYAGPKRESLLGPPLKATEIMDFGFFGPVAKLMLWLLNTLHGIGLSYGLAIIGLTIMVRGSLYPLSRKQAVGAQKMKELQPQIAEIKKKYGDDREKLGRAQMELFSKNNYNPLAGCLPIFLQLPIFFGLYTALNNAVQLRGTPFLWVDNLAAPDALFKLPFSLPFLGDNFNLLPLVTVGLFVVQQKLFMPPPTDKDQELQHKIMNYMMIAMGFMFYRVPAGLCVYFIASSLWGICERKLLDFQSKRAPKVSETTDSKTIEIKAESKKTKNKKETSESQEPAKKGWFARLQDIADQAQAQAALNEKKQQNGRGGKGTGKKPKKRR</sequence>
<feature type="region of interest" description="Disordered" evidence="14">
    <location>
        <begin position="647"/>
        <end position="708"/>
    </location>
</feature>
<comment type="subcellular location">
    <subcellularLocation>
        <location evidence="1">Cell inner membrane</location>
        <topology evidence="1">Multi-pass membrane protein</topology>
    </subcellularLocation>
    <subcellularLocation>
        <location evidence="13">Cell membrane</location>
        <topology evidence="13">Multi-pass membrane protein</topology>
    </subcellularLocation>
</comment>
<feature type="domain" description="Membrane insertase YidC/Oxa/ALB C-terminal" evidence="15">
    <location>
        <begin position="431"/>
        <end position="621"/>
    </location>
</feature>
<feature type="region of interest" description="Disordered" evidence="14">
    <location>
        <begin position="38"/>
        <end position="68"/>
    </location>
</feature>
<keyword evidence="4 13" id="KW-0813">Transport</keyword>
<dbReference type="GO" id="GO:0005886">
    <property type="term" value="C:plasma membrane"/>
    <property type="evidence" value="ECO:0007669"/>
    <property type="project" value="UniProtKB-SubCell"/>
</dbReference>
<comment type="function">
    <text evidence="13">Required for the insertion and/or proper folding and/or complex formation of integral membrane proteins into the membrane. Involved in integration of membrane proteins that insert both dependently and independently of the Sec translocase complex, as well as at least some lipoproteins. Aids folding of multispanning membrane proteins.</text>
</comment>
<comment type="subunit">
    <text evidence="13">Interacts with the Sec translocase complex via SecD. Specifically interacts with transmembrane segments of nascent integral membrane proteins during membrane integration.</text>
</comment>
<evidence type="ECO:0000259" key="15">
    <source>
        <dbReference type="Pfam" id="PF02096"/>
    </source>
</evidence>
<evidence type="ECO:0000256" key="2">
    <source>
        <dbReference type="ARBA" id="ARBA00010527"/>
    </source>
</evidence>
<evidence type="ECO:0000256" key="8">
    <source>
        <dbReference type="ARBA" id="ARBA00022989"/>
    </source>
</evidence>
<name>A0A518ICJ0_9PLAN</name>
<dbReference type="InterPro" id="IPR047196">
    <property type="entry name" value="YidC_ALB_C"/>
</dbReference>
<keyword evidence="10 13" id="KW-0143">Chaperone</keyword>
<feature type="compositionally biased region" description="Low complexity" evidence="14">
    <location>
        <begin position="674"/>
        <end position="685"/>
    </location>
</feature>
<dbReference type="GO" id="GO:0051205">
    <property type="term" value="P:protein insertion into membrane"/>
    <property type="evidence" value="ECO:0007669"/>
    <property type="project" value="TreeGrafter"/>
</dbReference>
<dbReference type="GO" id="GO:0015031">
    <property type="term" value="P:protein transport"/>
    <property type="evidence" value="ECO:0007669"/>
    <property type="project" value="UniProtKB-KW"/>
</dbReference>
<dbReference type="KEGG" id="gfm:Enr17x_28510"/>
<dbReference type="HAMAP" id="MF_01810">
    <property type="entry name" value="YidC_type1"/>
    <property type="match status" value="1"/>
</dbReference>
<evidence type="ECO:0000256" key="10">
    <source>
        <dbReference type="ARBA" id="ARBA00023186"/>
    </source>
</evidence>
<feature type="transmembrane region" description="Helical" evidence="13">
    <location>
        <begin position="416"/>
        <end position="442"/>
    </location>
</feature>
<reference evidence="17 18" key="1">
    <citation type="submission" date="2019-03" db="EMBL/GenBank/DDBJ databases">
        <title>Deep-cultivation of Planctomycetes and their phenomic and genomic characterization uncovers novel biology.</title>
        <authorList>
            <person name="Wiegand S."/>
            <person name="Jogler M."/>
            <person name="Boedeker C."/>
            <person name="Pinto D."/>
            <person name="Vollmers J."/>
            <person name="Rivas-Marin E."/>
            <person name="Kohn T."/>
            <person name="Peeters S.H."/>
            <person name="Heuer A."/>
            <person name="Rast P."/>
            <person name="Oberbeckmann S."/>
            <person name="Bunk B."/>
            <person name="Jeske O."/>
            <person name="Meyerdierks A."/>
            <person name="Storesund J.E."/>
            <person name="Kallscheuer N."/>
            <person name="Luecker S."/>
            <person name="Lage O.M."/>
            <person name="Pohl T."/>
            <person name="Merkel B.J."/>
            <person name="Hornburger P."/>
            <person name="Mueller R.-W."/>
            <person name="Bruemmer F."/>
            <person name="Labrenz M."/>
            <person name="Spormann A.M."/>
            <person name="Op den Camp H."/>
            <person name="Overmann J."/>
            <person name="Amann R."/>
            <person name="Jetten M.S.M."/>
            <person name="Mascher T."/>
            <person name="Medema M.H."/>
            <person name="Devos D.P."/>
            <person name="Kaster A.-K."/>
            <person name="Ovreas L."/>
            <person name="Rohde M."/>
            <person name="Galperin M.Y."/>
            <person name="Jogler C."/>
        </authorList>
    </citation>
    <scope>NUCLEOTIDE SEQUENCE [LARGE SCALE GENOMIC DNA]</scope>
    <source>
        <strain evidence="17 18">Enr17</strain>
    </source>
</reference>
<dbReference type="Pfam" id="PF14849">
    <property type="entry name" value="YidC_periplas"/>
    <property type="match status" value="1"/>
</dbReference>
<keyword evidence="9 13" id="KW-0472">Membrane</keyword>
<evidence type="ECO:0000313" key="18">
    <source>
        <dbReference type="Proteomes" id="UP000318313"/>
    </source>
</evidence>
<evidence type="ECO:0000256" key="4">
    <source>
        <dbReference type="ARBA" id="ARBA00022448"/>
    </source>
</evidence>
<dbReference type="Gene3D" id="2.70.98.90">
    <property type="match status" value="1"/>
</dbReference>
<dbReference type="InterPro" id="IPR019998">
    <property type="entry name" value="Membr_insert_YidC"/>
</dbReference>